<dbReference type="Proteomes" id="UP001353858">
    <property type="component" value="Unassembled WGS sequence"/>
</dbReference>
<dbReference type="EMBL" id="JARPUR010000006">
    <property type="protein sequence ID" value="KAK4874251.1"/>
    <property type="molecule type" value="Genomic_DNA"/>
</dbReference>
<dbReference type="PRINTS" id="PR00081">
    <property type="entry name" value="GDHRDH"/>
</dbReference>
<dbReference type="InterPro" id="IPR036291">
    <property type="entry name" value="NAD(P)-bd_dom_sf"/>
</dbReference>
<evidence type="ECO:0000256" key="3">
    <source>
        <dbReference type="RuleBase" id="RU000363"/>
    </source>
</evidence>
<evidence type="ECO:0000256" key="2">
    <source>
        <dbReference type="ARBA" id="ARBA00023002"/>
    </source>
</evidence>
<evidence type="ECO:0000313" key="5">
    <source>
        <dbReference type="Proteomes" id="UP001353858"/>
    </source>
</evidence>
<keyword evidence="2" id="KW-0560">Oxidoreductase</keyword>
<gene>
    <name evidence="4" type="ORF">RN001_013611</name>
</gene>
<reference evidence="5" key="1">
    <citation type="submission" date="2023-01" db="EMBL/GenBank/DDBJ databases">
        <title>Key to firefly adult light organ development and bioluminescence: homeobox transcription factors regulate luciferase expression and transportation to peroxisome.</title>
        <authorList>
            <person name="Fu X."/>
        </authorList>
    </citation>
    <scope>NUCLEOTIDE SEQUENCE [LARGE SCALE GENOMIC DNA]</scope>
</reference>
<keyword evidence="5" id="KW-1185">Reference proteome</keyword>
<proteinExistence type="inferred from homology"/>
<dbReference type="Gene3D" id="3.40.50.720">
    <property type="entry name" value="NAD(P)-binding Rossmann-like Domain"/>
    <property type="match status" value="1"/>
</dbReference>
<dbReference type="InterPro" id="IPR020904">
    <property type="entry name" value="Sc_DH/Rdtase_CS"/>
</dbReference>
<dbReference type="SUPFAM" id="SSF51735">
    <property type="entry name" value="NAD(P)-binding Rossmann-fold domains"/>
    <property type="match status" value="1"/>
</dbReference>
<organism evidence="4 5">
    <name type="scientific">Aquatica leii</name>
    <dbReference type="NCBI Taxonomy" id="1421715"/>
    <lineage>
        <taxon>Eukaryota</taxon>
        <taxon>Metazoa</taxon>
        <taxon>Ecdysozoa</taxon>
        <taxon>Arthropoda</taxon>
        <taxon>Hexapoda</taxon>
        <taxon>Insecta</taxon>
        <taxon>Pterygota</taxon>
        <taxon>Neoptera</taxon>
        <taxon>Endopterygota</taxon>
        <taxon>Coleoptera</taxon>
        <taxon>Polyphaga</taxon>
        <taxon>Elateriformia</taxon>
        <taxon>Elateroidea</taxon>
        <taxon>Lampyridae</taxon>
        <taxon>Luciolinae</taxon>
        <taxon>Aquatica</taxon>
    </lineage>
</organism>
<comment type="caution">
    <text evidence="4">The sequence shown here is derived from an EMBL/GenBank/DDBJ whole genome shotgun (WGS) entry which is preliminary data.</text>
</comment>
<evidence type="ECO:0008006" key="6">
    <source>
        <dbReference type="Google" id="ProtNLM"/>
    </source>
</evidence>
<evidence type="ECO:0000313" key="4">
    <source>
        <dbReference type="EMBL" id="KAK4874251.1"/>
    </source>
</evidence>
<dbReference type="GO" id="GO:0016616">
    <property type="term" value="F:oxidoreductase activity, acting on the CH-OH group of donors, NAD or NADP as acceptor"/>
    <property type="evidence" value="ECO:0007669"/>
    <property type="project" value="UniProtKB-ARBA"/>
</dbReference>
<dbReference type="AlphaFoldDB" id="A0AAN7P4N8"/>
<dbReference type="PANTHER" id="PTHR43115:SF4">
    <property type="entry name" value="DEHYDROGENASE_REDUCTASE SDR FAMILY MEMBER 11"/>
    <property type="match status" value="1"/>
</dbReference>
<name>A0AAN7P4N8_9COLE</name>
<dbReference type="PANTHER" id="PTHR43115">
    <property type="entry name" value="DEHYDROGENASE/REDUCTASE SDR FAMILY MEMBER 11"/>
    <property type="match status" value="1"/>
</dbReference>
<dbReference type="PROSITE" id="PS51257">
    <property type="entry name" value="PROKAR_LIPOPROTEIN"/>
    <property type="match status" value="1"/>
</dbReference>
<sequence>MVLSMERWVGKVVLVTGASAGCGAAIVTQLVENGLKVVGLARRKEKVEEIAKSLEGKSGKLYPYAGDVTKEEDILNCFKWTKENVGPISILINNAGIKRNTNLISGDTDLWRETFETNVIGLCIATREAVKDMQANNIDGHIIHINSLAGHRVSTVVVTNVYPASKFAVTALTETLRMELNSIGSKIKITSISPGAVKTEFRQASNLKEDEEKLSKKPILLPSDVVDAVFYALSTPPHVQVHDILIHPI</sequence>
<dbReference type="FunFam" id="3.40.50.720:FF:000047">
    <property type="entry name" value="NADP-dependent L-serine/L-allo-threonine dehydrogenase"/>
    <property type="match status" value="1"/>
</dbReference>
<evidence type="ECO:0000256" key="1">
    <source>
        <dbReference type="ARBA" id="ARBA00006484"/>
    </source>
</evidence>
<dbReference type="PRINTS" id="PR00080">
    <property type="entry name" value="SDRFAMILY"/>
</dbReference>
<dbReference type="Pfam" id="PF00106">
    <property type="entry name" value="adh_short"/>
    <property type="match status" value="1"/>
</dbReference>
<dbReference type="PROSITE" id="PS00061">
    <property type="entry name" value="ADH_SHORT"/>
    <property type="match status" value="1"/>
</dbReference>
<dbReference type="InterPro" id="IPR002347">
    <property type="entry name" value="SDR_fam"/>
</dbReference>
<protein>
    <recommendedName>
        <fullName evidence="6">Dehydrogenase/reductase SDR family member 11</fullName>
    </recommendedName>
</protein>
<comment type="similarity">
    <text evidence="1 3">Belongs to the short-chain dehydrogenases/reductases (SDR) family.</text>
</comment>
<accession>A0AAN7P4N8</accession>